<evidence type="ECO:0000313" key="2">
    <source>
        <dbReference type="EMBL" id="RTQ52525.1"/>
    </source>
</evidence>
<reference evidence="2 3" key="1">
    <citation type="submission" date="2018-12" db="EMBL/GenBank/DDBJ databases">
        <title>Hymenobacter gummosus sp. nov., isolated from a spring.</title>
        <authorList>
            <person name="Nie L."/>
        </authorList>
    </citation>
    <scope>NUCLEOTIDE SEQUENCE [LARGE SCALE GENOMIC DNA]</scope>
    <source>
        <strain evidence="2 3">KCTC 52166</strain>
    </source>
</reference>
<evidence type="ECO:0000313" key="3">
    <source>
        <dbReference type="Proteomes" id="UP000282184"/>
    </source>
</evidence>
<dbReference type="EMBL" id="RXOF01000002">
    <property type="protein sequence ID" value="RTQ52525.1"/>
    <property type="molecule type" value="Genomic_DNA"/>
</dbReference>
<gene>
    <name evidence="2" type="ORF">EJV47_05800</name>
</gene>
<dbReference type="RefSeq" id="WP_126692181.1">
    <property type="nucleotide sequence ID" value="NZ_RXOF01000002.1"/>
</dbReference>
<dbReference type="Proteomes" id="UP000282184">
    <property type="component" value="Unassembled WGS sequence"/>
</dbReference>
<dbReference type="AlphaFoldDB" id="A0A431U753"/>
<feature type="transmembrane region" description="Helical" evidence="1">
    <location>
        <begin position="64"/>
        <end position="81"/>
    </location>
</feature>
<keyword evidence="1" id="KW-1133">Transmembrane helix</keyword>
<comment type="caution">
    <text evidence="2">The sequence shown here is derived from an EMBL/GenBank/DDBJ whole genome shotgun (WGS) entry which is preliminary data.</text>
</comment>
<dbReference type="OrthoDB" id="887175at2"/>
<keyword evidence="1" id="KW-0472">Membrane</keyword>
<organism evidence="2 3">
    <name type="scientific">Hymenobacter gummosus</name>
    <dbReference type="NCBI Taxonomy" id="1776032"/>
    <lineage>
        <taxon>Bacteria</taxon>
        <taxon>Pseudomonadati</taxon>
        <taxon>Bacteroidota</taxon>
        <taxon>Cytophagia</taxon>
        <taxon>Cytophagales</taxon>
        <taxon>Hymenobacteraceae</taxon>
        <taxon>Hymenobacter</taxon>
    </lineage>
</organism>
<name>A0A431U753_9BACT</name>
<sequence length="174" mass="19253">MSLSRPHLLFSLGLLLALLVLHAEVADALLLFPQVLAMALLVSLATLPYLAFGPRFRELTRYSLLALAVMVVSFPLALGIWRQQDQATHRRRAQVVAALEAYRRQRGAYPDSLAQLVPGYLPQLPATAYGLLRPRPFVYQRRAAAPTGYNLSYYVGALTEAHLSGSDGTWAYDD</sequence>
<evidence type="ECO:0000256" key="1">
    <source>
        <dbReference type="SAM" id="Phobius"/>
    </source>
</evidence>
<keyword evidence="3" id="KW-1185">Reference proteome</keyword>
<feature type="transmembrane region" description="Helical" evidence="1">
    <location>
        <begin position="33"/>
        <end position="52"/>
    </location>
</feature>
<accession>A0A431U753</accession>
<proteinExistence type="predicted"/>
<protein>
    <submittedName>
        <fullName evidence="2">Uncharacterized protein</fullName>
    </submittedName>
</protein>
<keyword evidence="1" id="KW-0812">Transmembrane</keyword>